<dbReference type="EMBL" id="CP015163">
    <property type="protein sequence ID" value="AXB46511.1"/>
    <property type="molecule type" value="Genomic_DNA"/>
</dbReference>
<sequence>MLRPFVAYLRVYEPLSAFGDPVDERLAEAVEQAKLTRASVGEREQRMWLRSQVTTPARLLPAELIDGRPAPSAKTDVLVLDPAEVPVVPGSGAEVGPGPLVCPLELRARSAAALVNFLGDAHPALRAAVLTAGGVTAESVRAKTTAALGELRGSVVHVLSTTWTVPLPWFALVDPDQRRLVLGSSRHDPRRELSWRVAMGDAQRRVEDAYELVEQTFGDSGPGRVLEETGRWLAHFHPASAVELDYGGLVQLIADPILESDKSAEDVHNILDALREGNVEELAELFGELRDYWSELAARERFN</sequence>
<reference evidence="2 3" key="1">
    <citation type="submission" date="2016-04" db="EMBL/GenBank/DDBJ databases">
        <title>Complete genome sequence and analysis of deep-sea sediment isolate, Amycolatopsis sp. WP1.</title>
        <authorList>
            <person name="Wang H."/>
            <person name="Chen S."/>
            <person name="Wu Q."/>
        </authorList>
    </citation>
    <scope>NUCLEOTIDE SEQUENCE [LARGE SCALE GENOMIC DNA]</scope>
    <source>
        <strain evidence="2 3">WP1</strain>
    </source>
</reference>
<gene>
    <name evidence="2" type="ORF">A4R43_32015</name>
</gene>
<dbReference type="InterPro" id="IPR058396">
    <property type="entry name" value="DUF8083"/>
</dbReference>
<evidence type="ECO:0000313" key="3">
    <source>
        <dbReference type="Proteomes" id="UP000250434"/>
    </source>
</evidence>
<organism evidence="2 3">
    <name type="scientific">Amycolatopsis albispora</name>
    <dbReference type="NCBI Taxonomy" id="1804986"/>
    <lineage>
        <taxon>Bacteria</taxon>
        <taxon>Bacillati</taxon>
        <taxon>Actinomycetota</taxon>
        <taxon>Actinomycetes</taxon>
        <taxon>Pseudonocardiales</taxon>
        <taxon>Pseudonocardiaceae</taxon>
        <taxon>Amycolatopsis</taxon>
    </lineage>
</organism>
<dbReference type="AlphaFoldDB" id="A0A344LEN7"/>
<protein>
    <recommendedName>
        <fullName evidence="1">DUF8083 domain-containing protein</fullName>
    </recommendedName>
</protein>
<dbReference type="Proteomes" id="UP000250434">
    <property type="component" value="Chromosome"/>
</dbReference>
<feature type="domain" description="DUF8083" evidence="1">
    <location>
        <begin position="5"/>
        <end position="300"/>
    </location>
</feature>
<name>A0A344LEN7_9PSEU</name>
<dbReference type="KEGG" id="aab:A4R43_32015"/>
<dbReference type="RefSeq" id="WP_113695570.1">
    <property type="nucleotide sequence ID" value="NZ_CP015163.1"/>
</dbReference>
<keyword evidence="3" id="KW-1185">Reference proteome</keyword>
<dbReference type="Pfam" id="PF26312">
    <property type="entry name" value="DUF8083"/>
    <property type="match status" value="1"/>
</dbReference>
<dbReference type="OrthoDB" id="4961314at2"/>
<evidence type="ECO:0000313" key="2">
    <source>
        <dbReference type="EMBL" id="AXB46511.1"/>
    </source>
</evidence>
<evidence type="ECO:0000259" key="1">
    <source>
        <dbReference type="Pfam" id="PF26312"/>
    </source>
</evidence>
<accession>A0A344LEN7</accession>
<proteinExistence type="predicted"/>